<comment type="similarity">
    <text evidence="2">Belongs to the glycosyltransferase 6 family.</text>
</comment>
<evidence type="ECO:0000256" key="2">
    <source>
        <dbReference type="ARBA" id="ARBA00010413"/>
    </source>
</evidence>
<accession>A0A3A1Y620</accession>
<evidence type="ECO:0000256" key="4">
    <source>
        <dbReference type="ARBA" id="ARBA00022679"/>
    </source>
</evidence>
<dbReference type="PANTHER" id="PTHR10462:SF53">
    <property type="entry name" value="HISTO-BLOOD GROUP ABO SYSTEM TRANSFERASE 1-LIKE"/>
    <property type="match status" value="1"/>
</dbReference>
<dbReference type="EMBL" id="NRHC01000048">
    <property type="protein sequence ID" value="RIY32709.1"/>
    <property type="molecule type" value="Genomic_DNA"/>
</dbReference>
<evidence type="ECO:0000313" key="6">
    <source>
        <dbReference type="Proteomes" id="UP000265691"/>
    </source>
</evidence>
<dbReference type="Pfam" id="PF03414">
    <property type="entry name" value="Glyco_transf_6"/>
    <property type="match status" value="1"/>
</dbReference>
<dbReference type="GO" id="GO:0005975">
    <property type="term" value="P:carbohydrate metabolic process"/>
    <property type="evidence" value="ECO:0007669"/>
    <property type="project" value="InterPro"/>
</dbReference>
<reference evidence="5 6" key="1">
    <citation type="submission" date="2017-08" db="EMBL/GenBank/DDBJ databases">
        <title>Reclassification of Bisgaard taxon 37 and 44.</title>
        <authorList>
            <person name="Christensen H."/>
        </authorList>
    </citation>
    <scope>NUCLEOTIDE SEQUENCE [LARGE SCALE GENOMIC DNA]</scope>
    <source>
        <strain evidence="5 6">B96_3</strain>
    </source>
</reference>
<evidence type="ECO:0000256" key="1">
    <source>
        <dbReference type="ARBA" id="ARBA00001936"/>
    </source>
</evidence>
<comment type="cofactor">
    <cofactor evidence="1">
        <name>Mn(2+)</name>
        <dbReference type="ChEBI" id="CHEBI:29035"/>
    </cofactor>
</comment>
<evidence type="ECO:0000256" key="3">
    <source>
        <dbReference type="ARBA" id="ARBA00022676"/>
    </source>
</evidence>
<gene>
    <name evidence="5" type="ORF">CKF54_04445</name>
</gene>
<comment type="caution">
    <text evidence="5">The sequence shown here is derived from an EMBL/GenBank/DDBJ whole genome shotgun (WGS) entry which is preliminary data.</text>
</comment>
<dbReference type="InterPro" id="IPR005076">
    <property type="entry name" value="Glyco_trans_6"/>
</dbReference>
<dbReference type="RefSeq" id="WP_119525168.1">
    <property type="nucleotide sequence ID" value="NZ_NRHC01000048.1"/>
</dbReference>
<keyword evidence="3" id="KW-0328">Glycosyltransferase</keyword>
<evidence type="ECO:0008006" key="7">
    <source>
        <dbReference type="Google" id="ProtNLM"/>
    </source>
</evidence>
<evidence type="ECO:0000313" key="5">
    <source>
        <dbReference type="EMBL" id="RIY32709.1"/>
    </source>
</evidence>
<dbReference type="SUPFAM" id="SSF53448">
    <property type="entry name" value="Nucleotide-diphospho-sugar transferases"/>
    <property type="match status" value="1"/>
</dbReference>
<dbReference type="AlphaFoldDB" id="A0A3A1Y620"/>
<dbReference type="InterPro" id="IPR029044">
    <property type="entry name" value="Nucleotide-diphossugar_trans"/>
</dbReference>
<name>A0A3A1Y620_9GAMM</name>
<dbReference type="PANTHER" id="PTHR10462">
    <property type="entry name" value="GLYCOSYLTRANSFERASE-RELATED"/>
    <property type="match status" value="1"/>
</dbReference>
<dbReference type="Gene3D" id="3.90.550.10">
    <property type="entry name" value="Spore Coat Polysaccharide Biosynthesis Protein SpsA, Chain A"/>
    <property type="match status" value="1"/>
</dbReference>
<dbReference type="GO" id="GO:0016758">
    <property type="term" value="F:hexosyltransferase activity"/>
    <property type="evidence" value="ECO:0007669"/>
    <property type="project" value="InterPro"/>
</dbReference>
<dbReference type="Proteomes" id="UP000265691">
    <property type="component" value="Unassembled WGS sequence"/>
</dbReference>
<proteinExistence type="inferred from homology"/>
<keyword evidence="6" id="KW-1185">Reference proteome</keyword>
<organism evidence="5 6">
    <name type="scientific">Psittacicella hinzii</name>
    <dbReference type="NCBI Taxonomy" id="2028575"/>
    <lineage>
        <taxon>Bacteria</taxon>
        <taxon>Pseudomonadati</taxon>
        <taxon>Pseudomonadota</taxon>
        <taxon>Gammaproteobacteria</taxon>
        <taxon>Pasteurellales</taxon>
        <taxon>Psittacicellaceae</taxon>
        <taxon>Psittacicella</taxon>
    </lineage>
</organism>
<protein>
    <recommendedName>
        <fullName evidence="7">Glycosyltransferase family 6</fullName>
    </recommendedName>
</protein>
<dbReference type="OrthoDB" id="2535579at2"/>
<sequence length="301" mass="34956">MQKPKVALVSINTGAYDTYFKVLFPYFYTNFLPDCELTFVVFTDSSELEELYRYNPIVKIIKTPYEAWPGATLKRFHYFSQASSHLEQFDYIFFANANYYCKNKILASELLLPEGEKGLIFVEHFGQNHLPERLRSYERNPASLAYIPEEQATTYVAGAFYGGTAQEFLTMAKTLAQRVDQDLANGIIAIWHDESHLNCYALQIGYQAKVLPPRYLVPQEYYFASSYIGERQDWPCVLLNKNALPIAAQDVRDSKAKLDARLVERLLIKERELEQLWLDKREVYLEQAKSNPGFIVFNWQV</sequence>
<keyword evidence="4" id="KW-0808">Transferase</keyword>
<dbReference type="GO" id="GO:0016020">
    <property type="term" value="C:membrane"/>
    <property type="evidence" value="ECO:0007669"/>
    <property type="project" value="InterPro"/>
</dbReference>